<accession>G7E6U6</accession>
<evidence type="ECO:0000256" key="1">
    <source>
        <dbReference type="SAM" id="MobiDB-lite"/>
    </source>
</evidence>
<evidence type="ECO:0000313" key="2">
    <source>
        <dbReference type="EMBL" id="GAA98556.1"/>
    </source>
</evidence>
<protein>
    <recommendedName>
        <fullName evidence="4">DUF3835 domain-containing protein</fullName>
    </recommendedName>
</protein>
<organism evidence="2 3">
    <name type="scientific">Mixia osmundae (strain CBS 9802 / IAM 14324 / JCM 22182 / KY 12970)</name>
    <dbReference type="NCBI Taxonomy" id="764103"/>
    <lineage>
        <taxon>Eukaryota</taxon>
        <taxon>Fungi</taxon>
        <taxon>Dikarya</taxon>
        <taxon>Basidiomycota</taxon>
        <taxon>Pucciniomycotina</taxon>
        <taxon>Mixiomycetes</taxon>
        <taxon>Mixiales</taxon>
        <taxon>Mixiaceae</taxon>
        <taxon>Mixia</taxon>
    </lineage>
</organism>
<feature type="compositionally biased region" description="Basic and acidic residues" evidence="1">
    <location>
        <begin position="319"/>
        <end position="333"/>
    </location>
</feature>
<feature type="region of interest" description="Disordered" evidence="1">
    <location>
        <begin position="303"/>
        <end position="431"/>
    </location>
</feature>
<proteinExistence type="predicted"/>
<comment type="caution">
    <text evidence="2">The sequence shown here is derived from an EMBL/GenBank/DDBJ whole genome shotgun (WGS) entry which is preliminary data.</text>
</comment>
<reference evidence="2 3" key="2">
    <citation type="journal article" date="2012" name="Open Biol.">
        <title>Characteristics of nucleosomes and linker DNA regions on the genome of the basidiomycete Mixia osmundae revealed by mono- and dinucleosome mapping.</title>
        <authorList>
            <person name="Nishida H."/>
            <person name="Kondo S."/>
            <person name="Matsumoto T."/>
            <person name="Suzuki Y."/>
            <person name="Yoshikawa H."/>
            <person name="Taylor T.D."/>
            <person name="Sugiyama J."/>
        </authorList>
    </citation>
    <scope>NUCLEOTIDE SEQUENCE [LARGE SCALE GENOMIC DNA]</scope>
    <source>
        <strain evidence="3">CBS 9802 / IAM 14324 / JCM 22182 / KY 12970</strain>
    </source>
</reference>
<evidence type="ECO:0000313" key="3">
    <source>
        <dbReference type="Proteomes" id="UP000009131"/>
    </source>
</evidence>
<dbReference type="InParanoid" id="G7E6U6"/>
<sequence length="594" mass="65996">MGSSALRPARLMGDILSGFDMASPAAGRSTTSQVATLKSILHGNTELTPGERASLRKQITSAEELLRNTYGLQEGWSVNERDELLNEEGLPVFDIHEKLHDEVDAQPVQSGSKAENGVTRQRLPLCHLVESAWPTPEICALYGQVRRHQSEHTFGKRMSARSHVTPTRSSHPGKGKQKAVMPCSVLKKTSSFSRDGCSSSDEARGKSGRSASLSSSGSGSTRRKCVSFDLPPLPATPPQPQHGSLPANGPKGGYRLGEVVERPMKMQLVEQYDEPEKLRSSIALAAERRARAEYAAQAAKRRAVATPKPVGNMTTHKFKTAEERIREEYAIQKEKRRRLANADRPHRVSPIQEERALPAQPLEPRSSPDDPRLALEPARTHHSPLPLSHIAPSHDDTSQEDTSTDEEDNLFDSDEEEDEDEADFAEFDSELGAQVAAREQAFRYHYLRTKQDSILPVSSFDEEESDDQPRRSRFRQNRHNLVRMIIPSLAPGGKGTLPTNERDADAVDDDGYTSQEREEIRQRLEAICRNQEFDLPSPASPVQPLAQIIPAQPAPLATKDVVLEATTHDIRPTEVTNSKPARVSRFRQRRLDES</sequence>
<reference evidence="2 3" key="1">
    <citation type="journal article" date="2011" name="J. Gen. Appl. Microbiol.">
        <title>Draft genome sequencing of the enigmatic basidiomycete Mixia osmundae.</title>
        <authorList>
            <person name="Nishida H."/>
            <person name="Nagatsuka Y."/>
            <person name="Sugiyama J."/>
        </authorList>
    </citation>
    <scope>NUCLEOTIDE SEQUENCE [LARGE SCALE GENOMIC DNA]</scope>
    <source>
        <strain evidence="3">CBS 9802 / IAM 14324 / JCM 22182 / KY 12970</strain>
    </source>
</reference>
<dbReference type="HOGENOM" id="CLU_459325_0_0_1"/>
<dbReference type="EMBL" id="BABT02000153">
    <property type="protein sequence ID" value="GAA98556.1"/>
    <property type="molecule type" value="Genomic_DNA"/>
</dbReference>
<gene>
    <name evidence="2" type="primary">Mo05243</name>
    <name evidence="2" type="ORF">E5Q_05243</name>
</gene>
<feature type="region of interest" description="Disordered" evidence="1">
    <location>
        <begin position="152"/>
        <end position="250"/>
    </location>
</feature>
<feature type="compositionally biased region" description="Low complexity" evidence="1">
    <location>
        <begin position="190"/>
        <end position="200"/>
    </location>
</feature>
<name>G7E6U6_MIXOS</name>
<keyword evidence="3" id="KW-1185">Reference proteome</keyword>
<feature type="compositionally biased region" description="Basic and acidic residues" evidence="1">
    <location>
        <begin position="340"/>
        <end position="356"/>
    </location>
</feature>
<dbReference type="RefSeq" id="XP_014567626.1">
    <property type="nucleotide sequence ID" value="XM_014712140.1"/>
</dbReference>
<feature type="compositionally biased region" description="Low complexity" evidence="1">
    <location>
        <begin position="208"/>
        <end position="220"/>
    </location>
</feature>
<dbReference type="AlphaFoldDB" id="G7E6U6"/>
<feature type="region of interest" description="Disordered" evidence="1">
    <location>
        <begin position="458"/>
        <end position="518"/>
    </location>
</feature>
<feature type="compositionally biased region" description="Basic residues" evidence="1">
    <location>
        <begin position="471"/>
        <end position="481"/>
    </location>
</feature>
<dbReference type="OrthoDB" id="21413at2759"/>
<feature type="compositionally biased region" description="Acidic residues" evidence="1">
    <location>
        <begin position="398"/>
        <end position="429"/>
    </location>
</feature>
<dbReference type="Proteomes" id="UP000009131">
    <property type="component" value="Unassembled WGS sequence"/>
</dbReference>
<feature type="compositionally biased region" description="Pro residues" evidence="1">
    <location>
        <begin position="231"/>
        <end position="240"/>
    </location>
</feature>
<evidence type="ECO:0008006" key="4">
    <source>
        <dbReference type="Google" id="ProtNLM"/>
    </source>
</evidence>
<feature type="region of interest" description="Disordered" evidence="1">
    <location>
        <begin position="567"/>
        <end position="594"/>
    </location>
</feature>